<reference evidence="1 2" key="1">
    <citation type="journal article" date="2013" name="Genome Announc.">
        <title>Draft Genome Sequence of Cyclobacterium qasimii Strain M12-11BT, Isolated from Arctic Marine Sediment.</title>
        <authorList>
            <person name="Shivaji S."/>
            <person name="Ara S."/>
            <person name="Singh A."/>
            <person name="Kumar Pinnaka A."/>
        </authorList>
    </citation>
    <scope>NUCLEOTIDE SEQUENCE [LARGE SCALE GENOMIC DNA]</scope>
    <source>
        <strain evidence="1 2">M12-11B</strain>
    </source>
</reference>
<comment type="caution">
    <text evidence="1">The sequence shown here is derived from an EMBL/GenBank/DDBJ whole genome shotgun (WGS) entry which is preliminary data.</text>
</comment>
<protein>
    <submittedName>
        <fullName evidence="1">Uncharacterized protein</fullName>
    </submittedName>
</protein>
<name>S7V9D8_9BACT</name>
<gene>
    <name evidence="1" type="ORF">ADICYQ_4126</name>
</gene>
<dbReference type="Proteomes" id="UP000014974">
    <property type="component" value="Unassembled WGS sequence"/>
</dbReference>
<accession>S7V9D8</accession>
<proteinExistence type="predicted"/>
<sequence>MESEASVLKAQSTPLIQNEKITGIIKPIPASLENSSDRNWQ</sequence>
<dbReference type="STRING" id="641524.ADICYQ_4126"/>
<evidence type="ECO:0000313" key="2">
    <source>
        <dbReference type="Proteomes" id="UP000014974"/>
    </source>
</evidence>
<organism evidence="1 2">
    <name type="scientific">Cyclobacterium qasimii M12-11B</name>
    <dbReference type="NCBI Taxonomy" id="641524"/>
    <lineage>
        <taxon>Bacteria</taxon>
        <taxon>Pseudomonadati</taxon>
        <taxon>Bacteroidota</taxon>
        <taxon>Cytophagia</taxon>
        <taxon>Cytophagales</taxon>
        <taxon>Cyclobacteriaceae</taxon>
        <taxon>Cyclobacterium</taxon>
    </lineage>
</organism>
<dbReference type="EMBL" id="ATNM01000139">
    <property type="protein sequence ID" value="EPR66865.1"/>
    <property type="molecule type" value="Genomic_DNA"/>
</dbReference>
<dbReference type="AlphaFoldDB" id="S7V9D8"/>
<evidence type="ECO:0000313" key="1">
    <source>
        <dbReference type="EMBL" id="EPR66865.1"/>
    </source>
</evidence>